<sequence>MALTLMSFDIPETPPVPEPRPDETVTAGANPEASDPEAPAKTEDGAEAASENAEDAVPEEPPVPEERADNPPPPPPPEPKPVAEETGAFARCTAALTALGADYEVLETIDDPGSCGIDKPLKVSVVLEGVKLVPEGTMRCETALAIANWAKTYVEPTATIALDKDAKLTEIHQASTYVCRTRNSVADAKISEHAKGNAVDVRSLTFSDGTTVDMEPRRKDGTATGAFQRTVSAAACLYFNTVLSPGSDATHQDHMHLDVITRKSGYRYCR</sequence>
<keyword evidence="4" id="KW-1185">Reference proteome</keyword>
<gene>
    <name evidence="3" type="ORF">TM49_11210</name>
</gene>
<evidence type="ECO:0000256" key="1">
    <source>
        <dbReference type="SAM" id="MobiDB-lite"/>
    </source>
</evidence>
<evidence type="ECO:0000313" key="3">
    <source>
        <dbReference type="EMBL" id="AJY48135.1"/>
    </source>
</evidence>
<reference evidence="3 4" key="1">
    <citation type="journal article" date="2015" name="Genome Announc.">
        <title>Complete genome sequence of Martelella endophytica YC6887, which has antifungal activity associated with a halophyte.</title>
        <authorList>
            <person name="Khan A."/>
            <person name="Khan H."/>
            <person name="Chung E.J."/>
            <person name="Hossain M.T."/>
            <person name="Chung Y.R."/>
        </authorList>
    </citation>
    <scope>NUCLEOTIDE SEQUENCE [LARGE SCALE GENOMIC DNA]</scope>
    <source>
        <strain evidence="3">YC6887</strain>
    </source>
</reference>
<dbReference type="Proteomes" id="UP000032611">
    <property type="component" value="Chromosome"/>
</dbReference>
<name>A0A0D5LVZ9_MAREN</name>
<dbReference type="AlphaFoldDB" id="A0A0D5LVZ9"/>
<dbReference type="STRING" id="1486262.TM49_11210"/>
<accession>A0A0D5LVZ9</accession>
<feature type="region of interest" description="Disordered" evidence="1">
    <location>
        <begin position="1"/>
        <end position="83"/>
    </location>
</feature>
<feature type="domain" description="Extensin-like C-terminal" evidence="2">
    <location>
        <begin position="91"/>
        <end position="270"/>
    </location>
</feature>
<dbReference type="Pfam" id="PF06904">
    <property type="entry name" value="Extensin-like_C"/>
    <property type="match status" value="1"/>
</dbReference>
<dbReference type="HOGENOM" id="CLU_043272_1_1_5"/>
<evidence type="ECO:0000313" key="4">
    <source>
        <dbReference type="Proteomes" id="UP000032611"/>
    </source>
</evidence>
<dbReference type="InterPro" id="IPR009683">
    <property type="entry name" value="Extensin-like_C"/>
</dbReference>
<dbReference type="KEGG" id="mey:TM49_11210"/>
<organism evidence="3 4">
    <name type="scientific">Martelella endophytica</name>
    <dbReference type="NCBI Taxonomy" id="1486262"/>
    <lineage>
        <taxon>Bacteria</taxon>
        <taxon>Pseudomonadati</taxon>
        <taxon>Pseudomonadota</taxon>
        <taxon>Alphaproteobacteria</taxon>
        <taxon>Hyphomicrobiales</taxon>
        <taxon>Aurantimonadaceae</taxon>
        <taxon>Martelella</taxon>
    </lineage>
</organism>
<proteinExistence type="predicted"/>
<dbReference type="PATRIC" id="fig|1486262.3.peg.2322"/>
<protein>
    <recommendedName>
        <fullName evidence="2">Extensin-like C-terminal domain-containing protein</fullName>
    </recommendedName>
</protein>
<dbReference type="EMBL" id="CP010803">
    <property type="protein sequence ID" value="AJY48135.1"/>
    <property type="molecule type" value="Genomic_DNA"/>
</dbReference>
<feature type="compositionally biased region" description="Pro residues" evidence="1">
    <location>
        <begin position="70"/>
        <end position="80"/>
    </location>
</feature>
<evidence type="ECO:0000259" key="2">
    <source>
        <dbReference type="Pfam" id="PF06904"/>
    </source>
</evidence>